<keyword evidence="2" id="KW-1185">Reference proteome</keyword>
<evidence type="ECO:0000313" key="2">
    <source>
        <dbReference type="Proteomes" id="UP000193427"/>
    </source>
</evidence>
<dbReference type="EMBL" id="CP015118">
    <property type="protein sequence ID" value="ARN23286.1"/>
    <property type="molecule type" value="Genomic_DNA"/>
</dbReference>
<sequence length="101" mass="10489">MQPDDVKGTANLARQTSAYAGLREEYGAAAAEALVSRGLSRRGIDVPAAGVRHWDTVNRAILAGRIDIATVRAEAEERAASAVAALIGTVSGTTRTTPEAQ</sequence>
<dbReference type="STRING" id="946333.A4W93_27155"/>
<dbReference type="AlphaFoldDB" id="A0A1W6LGF0"/>
<dbReference type="RefSeq" id="WP_085753604.1">
    <property type="nucleotide sequence ID" value="NZ_BSPR01000017.1"/>
</dbReference>
<dbReference type="Proteomes" id="UP000193427">
    <property type="component" value="Chromosome"/>
</dbReference>
<reference evidence="1 2" key="1">
    <citation type="submission" date="2016-04" db="EMBL/GenBank/DDBJ databases">
        <title>Complete genome sequence of natural rubber-degrading, novel Gram-negative bacterium, Rhizobacter gummiphilus strain NS21.</title>
        <authorList>
            <person name="Tabata M."/>
            <person name="Kasai D."/>
            <person name="Fukuda M."/>
        </authorList>
    </citation>
    <scope>NUCLEOTIDE SEQUENCE [LARGE SCALE GENOMIC DNA]</scope>
    <source>
        <strain evidence="1 2">NS21</strain>
    </source>
</reference>
<evidence type="ECO:0000313" key="1">
    <source>
        <dbReference type="EMBL" id="ARN23286.1"/>
    </source>
</evidence>
<protein>
    <submittedName>
        <fullName evidence="1">Uncharacterized protein</fullName>
    </submittedName>
</protein>
<organism evidence="1 2">
    <name type="scientific">Piscinibacter gummiphilus</name>
    <dbReference type="NCBI Taxonomy" id="946333"/>
    <lineage>
        <taxon>Bacteria</taxon>
        <taxon>Pseudomonadati</taxon>
        <taxon>Pseudomonadota</taxon>
        <taxon>Betaproteobacteria</taxon>
        <taxon>Burkholderiales</taxon>
        <taxon>Sphaerotilaceae</taxon>
        <taxon>Piscinibacter</taxon>
    </lineage>
</organism>
<name>A0A1W6LGF0_9BURK</name>
<accession>A0A1W6LGF0</accession>
<proteinExistence type="predicted"/>
<dbReference type="KEGG" id="rgu:A4W93_27155"/>
<gene>
    <name evidence="1" type="ORF">A4W93_27155</name>
</gene>